<dbReference type="GO" id="GO:0003677">
    <property type="term" value="F:DNA binding"/>
    <property type="evidence" value="ECO:0007669"/>
    <property type="project" value="UniProtKB-KW"/>
</dbReference>
<comment type="similarity">
    <text evidence="1">Belongs to the BlaI transcriptional regulatory family.</text>
</comment>
<evidence type="ECO:0000256" key="2">
    <source>
        <dbReference type="ARBA" id="ARBA00023015"/>
    </source>
</evidence>
<dbReference type="GO" id="GO:0045892">
    <property type="term" value="P:negative regulation of DNA-templated transcription"/>
    <property type="evidence" value="ECO:0007669"/>
    <property type="project" value="InterPro"/>
</dbReference>
<reference evidence="5 6" key="1">
    <citation type="submission" date="2016-12" db="EMBL/GenBank/DDBJ databases">
        <title>Candidatus Reconcilibacillus cellulovorans genome.</title>
        <authorList>
            <person name="Kolinko S."/>
            <person name="Wu Y.-W."/>
            <person name="Tachea F."/>
            <person name="Denzel E."/>
            <person name="Hiras J."/>
            <person name="Baecker N."/>
            <person name="Chan L.J."/>
            <person name="Eichorst S.A."/>
            <person name="Frey D."/>
            <person name="Adams P.D."/>
            <person name="Pray T."/>
            <person name="Tanjore D."/>
            <person name="Petzold C.J."/>
            <person name="Gladden J.M."/>
            <person name="Simmons B.A."/>
            <person name="Singer S.W."/>
        </authorList>
    </citation>
    <scope>NUCLEOTIDE SEQUENCE [LARGE SCALE GENOMIC DNA]</scope>
    <source>
        <strain evidence="5">JTherm</strain>
    </source>
</reference>
<dbReference type="SUPFAM" id="SSF46785">
    <property type="entry name" value="Winged helix' DNA-binding domain"/>
    <property type="match status" value="1"/>
</dbReference>
<protein>
    <submittedName>
        <fullName evidence="5">Transcriptional regulator</fullName>
    </submittedName>
</protein>
<name>A0A2A6DYQ1_9BACL</name>
<dbReference type="Pfam" id="PF03965">
    <property type="entry name" value="Penicillinase_R"/>
    <property type="match status" value="1"/>
</dbReference>
<dbReference type="InterPro" id="IPR036388">
    <property type="entry name" value="WH-like_DNA-bd_sf"/>
</dbReference>
<organism evidence="5 6">
    <name type="scientific">Candidatus Reconcilbacillus cellulovorans</name>
    <dbReference type="NCBI Taxonomy" id="1906605"/>
    <lineage>
        <taxon>Bacteria</taxon>
        <taxon>Bacillati</taxon>
        <taxon>Bacillota</taxon>
        <taxon>Bacilli</taxon>
        <taxon>Bacillales</taxon>
        <taxon>Paenibacillaceae</taxon>
        <taxon>Candidatus Reconcilbacillus</taxon>
    </lineage>
</organism>
<evidence type="ECO:0000313" key="6">
    <source>
        <dbReference type="Proteomes" id="UP000243688"/>
    </source>
</evidence>
<keyword evidence="4" id="KW-0804">Transcription</keyword>
<dbReference type="AlphaFoldDB" id="A0A2A6DYQ1"/>
<dbReference type="InterPro" id="IPR005650">
    <property type="entry name" value="BlaI_family"/>
</dbReference>
<evidence type="ECO:0000256" key="1">
    <source>
        <dbReference type="ARBA" id="ARBA00011046"/>
    </source>
</evidence>
<keyword evidence="2" id="KW-0805">Transcription regulation</keyword>
<dbReference type="EMBL" id="MOXJ01000018">
    <property type="protein sequence ID" value="PDO10198.1"/>
    <property type="molecule type" value="Genomic_DNA"/>
</dbReference>
<keyword evidence="3" id="KW-0238">DNA-binding</keyword>
<evidence type="ECO:0000256" key="3">
    <source>
        <dbReference type="ARBA" id="ARBA00023125"/>
    </source>
</evidence>
<dbReference type="Proteomes" id="UP000243688">
    <property type="component" value="Unassembled WGS sequence"/>
</dbReference>
<accession>A0A2A6DYQ1</accession>
<dbReference type="Gene3D" id="1.10.10.10">
    <property type="entry name" value="Winged helix-like DNA-binding domain superfamily/Winged helix DNA-binding domain"/>
    <property type="match status" value="1"/>
</dbReference>
<proteinExistence type="inferred from homology"/>
<dbReference type="InterPro" id="IPR036390">
    <property type="entry name" value="WH_DNA-bd_sf"/>
</dbReference>
<sequence>MTKVKKLNMTEEGLNRFFGPLEARIMDVLWSSGRLSIKEVQERLNRAAPISFNAVMTVMNRLREKGLLRKTTEERGRYRVSLYEPVQTKEQFLTEQTKALTFGLVREYGDIVLHHMIEALEDADPNLIAKLQEKLDRMKSGKTP</sequence>
<evidence type="ECO:0000256" key="4">
    <source>
        <dbReference type="ARBA" id="ARBA00023163"/>
    </source>
</evidence>
<evidence type="ECO:0000313" key="5">
    <source>
        <dbReference type="EMBL" id="PDO10198.1"/>
    </source>
</evidence>
<gene>
    <name evidence="5" type="ORF">BLM47_08670</name>
</gene>
<comment type="caution">
    <text evidence="5">The sequence shown here is derived from an EMBL/GenBank/DDBJ whole genome shotgun (WGS) entry which is preliminary data.</text>
</comment>